<evidence type="ECO:0000256" key="2">
    <source>
        <dbReference type="ARBA" id="ARBA00023043"/>
    </source>
</evidence>
<evidence type="ECO:0000313" key="5">
    <source>
        <dbReference type="Proteomes" id="UP000239649"/>
    </source>
</evidence>
<keyword evidence="5" id="KW-1185">Reference proteome</keyword>
<evidence type="ECO:0000313" key="4">
    <source>
        <dbReference type="EMBL" id="PSC68771.1"/>
    </source>
</evidence>
<evidence type="ECO:0000256" key="1">
    <source>
        <dbReference type="ARBA" id="ARBA00022737"/>
    </source>
</evidence>
<comment type="caution">
    <text evidence="4">The sequence shown here is derived from an EMBL/GenBank/DDBJ whole genome shotgun (WGS) entry which is preliminary data.</text>
</comment>
<keyword evidence="1" id="KW-0677">Repeat</keyword>
<dbReference type="SMART" id="SM00248">
    <property type="entry name" value="ANK"/>
    <property type="match status" value="5"/>
</dbReference>
<accession>A0A2P6V3V2</accession>
<dbReference type="OrthoDB" id="567660at2759"/>
<evidence type="ECO:0000256" key="3">
    <source>
        <dbReference type="PROSITE-ProRule" id="PRU00023"/>
    </source>
</evidence>
<gene>
    <name evidence="4" type="ORF">C2E20_7671</name>
</gene>
<dbReference type="InterPro" id="IPR002110">
    <property type="entry name" value="Ankyrin_rpt"/>
</dbReference>
<keyword evidence="2 3" id="KW-0040">ANK repeat</keyword>
<dbReference type="Pfam" id="PF12796">
    <property type="entry name" value="Ank_2"/>
    <property type="match status" value="2"/>
</dbReference>
<dbReference type="InterPro" id="IPR036770">
    <property type="entry name" value="Ankyrin_rpt-contain_sf"/>
</dbReference>
<dbReference type="PANTHER" id="PTHR24198">
    <property type="entry name" value="ANKYRIN REPEAT AND PROTEIN KINASE DOMAIN-CONTAINING PROTEIN"/>
    <property type="match status" value="1"/>
</dbReference>
<dbReference type="EMBL" id="LHPF02000033">
    <property type="protein sequence ID" value="PSC68771.1"/>
    <property type="molecule type" value="Genomic_DNA"/>
</dbReference>
<dbReference type="PANTHER" id="PTHR24198:SF165">
    <property type="entry name" value="ANKYRIN REPEAT-CONTAINING PROTEIN-RELATED"/>
    <property type="match status" value="1"/>
</dbReference>
<proteinExistence type="predicted"/>
<reference evidence="4 5" key="1">
    <citation type="journal article" date="2018" name="Plant J.">
        <title>Genome sequences of Chlorella sorokiniana UTEX 1602 and Micractinium conductrix SAG 241.80: implications to maltose excretion by a green alga.</title>
        <authorList>
            <person name="Arriola M.B."/>
            <person name="Velmurugan N."/>
            <person name="Zhang Y."/>
            <person name="Plunkett M.H."/>
            <person name="Hondzo H."/>
            <person name="Barney B.M."/>
        </authorList>
    </citation>
    <scope>NUCLEOTIDE SEQUENCE [LARGE SCALE GENOMIC DNA]</scope>
    <source>
        <strain evidence="4 5">SAG 241.80</strain>
    </source>
</reference>
<sequence>MDSLEQRLRDAARQGDLKALRKCLAAGADVDAGSEEGYTPLVYAVRYRLSGCVATLLAAAADPDAADGYGWTALHHATYEGCEVSMPALLAAGASPTAVVPRSATTPLHWAAAHGSTAAVALLLRAAPATAACRDMHGKTPLALALACQRAAAARCLMEHAPLPPAGELLPAMSSFGDAMQPLYATLAARQPLSTGQWALVPSPCAGLGAALPAVLQRSTVEASLLVRRLPPADRGRLHTFALCLARAQRRRRKRRRPRLPPLPTPILWRLLALSLTE</sequence>
<organism evidence="4 5">
    <name type="scientific">Micractinium conductrix</name>
    <dbReference type="NCBI Taxonomy" id="554055"/>
    <lineage>
        <taxon>Eukaryota</taxon>
        <taxon>Viridiplantae</taxon>
        <taxon>Chlorophyta</taxon>
        <taxon>core chlorophytes</taxon>
        <taxon>Trebouxiophyceae</taxon>
        <taxon>Chlorellales</taxon>
        <taxon>Chlorellaceae</taxon>
        <taxon>Chlorella clade</taxon>
        <taxon>Micractinium</taxon>
    </lineage>
</organism>
<feature type="repeat" description="ANK" evidence="3">
    <location>
        <begin position="36"/>
        <end position="68"/>
    </location>
</feature>
<dbReference type="Proteomes" id="UP000239649">
    <property type="component" value="Unassembled WGS sequence"/>
</dbReference>
<dbReference type="AlphaFoldDB" id="A0A2P6V3V2"/>
<dbReference type="PROSITE" id="PS50088">
    <property type="entry name" value="ANK_REPEAT"/>
    <property type="match status" value="1"/>
</dbReference>
<dbReference type="STRING" id="554055.A0A2P6V3V2"/>
<name>A0A2P6V3V2_9CHLO</name>
<protein>
    <submittedName>
        <fullName evidence="4">Ankyrin repeat PH and SEC7 domain containing</fullName>
    </submittedName>
</protein>
<dbReference type="SUPFAM" id="SSF48403">
    <property type="entry name" value="Ankyrin repeat"/>
    <property type="match status" value="1"/>
</dbReference>
<dbReference type="Gene3D" id="1.25.40.20">
    <property type="entry name" value="Ankyrin repeat-containing domain"/>
    <property type="match status" value="1"/>
</dbReference>